<evidence type="ECO:0000256" key="1">
    <source>
        <dbReference type="ARBA" id="ARBA00001946"/>
    </source>
</evidence>
<evidence type="ECO:0000256" key="6">
    <source>
        <dbReference type="ARBA" id="ARBA00022695"/>
    </source>
</evidence>
<evidence type="ECO:0000256" key="13">
    <source>
        <dbReference type="ARBA" id="ARBA00023242"/>
    </source>
</evidence>
<dbReference type="InterPro" id="IPR043502">
    <property type="entry name" value="DNA/RNA_pol_sf"/>
</dbReference>
<dbReference type="InterPro" id="IPR036390">
    <property type="entry name" value="WH_DNA-bd_sf"/>
</dbReference>
<evidence type="ECO:0000256" key="5">
    <source>
        <dbReference type="ARBA" id="ARBA00022679"/>
    </source>
</evidence>
<dbReference type="InterPro" id="IPR048960">
    <property type="entry name" value="POLQ-like_helical"/>
</dbReference>
<dbReference type="FunFam" id="3.40.50.300:FF:000813">
    <property type="entry name" value="helicase POLQ-like isoform X1"/>
    <property type="match status" value="1"/>
</dbReference>
<feature type="region of interest" description="Disordered" evidence="16">
    <location>
        <begin position="1028"/>
        <end position="1049"/>
    </location>
</feature>
<dbReference type="Gene3D" id="1.10.3380.20">
    <property type="match status" value="1"/>
</dbReference>
<keyword evidence="13" id="KW-0539">Nucleus</keyword>
<proteinExistence type="inferred from homology"/>
<dbReference type="Pfam" id="PF20470">
    <property type="entry name" value="HTH_61"/>
    <property type="match status" value="1"/>
</dbReference>
<comment type="caution">
    <text evidence="19">The sequence shown here is derived from an EMBL/GenBank/DDBJ whole genome shotgun (WGS) entry which is preliminary data.</text>
</comment>
<name>A0A482W794_ASBVE</name>
<evidence type="ECO:0000256" key="10">
    <source>
        <dbReference type="ARBA" id="ARBA00022840"/>
    </source>
</evidence>
<keyword evidence="20" id="KW-1185">Reference proteome</keyword>
<keyword evidence="12" id="KW-0234">DNA repair</keyword>
<dbReference type="GO" id="GO:0003677">
    <property type="term" value="F:DNA binding"/>
    <property type="evidence" value="ECO:0007669"/>
    <property type="project" value="InterPro"/>
</dbReference>
<dbReference type="PROSITE" id="PS00447">
    <property type="entry name" value="DNA_POLYMERASE_A"/>
    <property type="match status" value="1"/>
</dbReference>
<dbReference type="CDD" id="cd08638">
    <property type="entry name" value="DNA_pol_A_theta"/>
    <property type="match status" value="1"/>
</dbReference>
<dbReference type="EC" id="2.7.7.7" evidence="4"/>
<comment type="cofactor">
    <cofactor evidence="1">
        <name>Mg(2+)</name>
        <dbReference type="ChEBI" id="CHEBI:18420"/>
    </cofactor>
</comment>
<evidence type="ECO:0000313" key="20">
    <source>
        <dbReference type="Proteomes" id="UP000292052"/>
    </source>
</evidence>
<dbReference type="GO" id="GO:0005524">
    <property type="term" value="F:ATP binding"/>
    <property type="evidence" value="ECO:0007669"/>
    <property type="project" value="UniProtKB-KW"/>
</dbReference>
<dbReference type="InterPro" id="IPR014001">
    <property type="entry name" value="Helicase_ATP-bd"/>
</dbReference>
<evidence type="ECO:0000256" key="14">
    <source>
        <dbReference type="ARBA" id="ARBA00049244"/>
    </source>
</evidence>
<dbReference type="GO" id="GO:0006261">
    <property type="term" value="P:DNA-templated DNA replication"/>
    <property type="evidence" value="ECO:0007669"/>
    <property type="project" value="InterPro"/>
</dbReference>
<feature type="non-terminal residue" evidence="19">
    <location>
        <position position="1692"/>
    </location>
</feature>
<dbReference type="SUPFAM" id="SSF158702">
    <property type="entry name" value="Sec63 N-terminal domain-like"/>
    <property type="match status" value="1"/>
</dbReference>
<dbReference type="FunFam" id="1.10.150.20:FF:000070">
    <property type="entry name" value="DNA polymerase I, putative"/>
    <property type="match status" value="1"/>
</dbReference>
<keyword evidence="5" id="KW-0808">Transferase</keyword>
<dbReference type="GO" id="GO:0016787">
    <property type="term" value="F:hydrolase activity"/>
    <property type="evidence" value="ECO:0007669"/>
    <property type="project" value="UniProtKB-KW"/>
</dbReference>
<evidence type="ECO:0000256" key="11">
    <source>
        <dbReference type="ARBA" id="ARBA00022932"/>
    </source>
</evidence>
<evidence type="ECO:0000256" key="3">
    <source>
        <dbReference type="ARBA" id="ARBA00007705"/>
    </source>
</evidence>
<dbReference type="InterPro" id="IPR046931">
    <property type="entry name" value="HTH_61"/>
</dbReference>
<dbReference type="SUPFAM" id="SSF56672">
    <property type="entry name" value="DNA/RNA polymerases"/>
    <property type="match status" value="1"/>
</dbReference>
<dbReference type="PRINTS" id="PR00868">
    <property type="entry name" value="DNAPOLI"/>
</dbReference>
<keyword evidence="8" id="KW-0227">DNA damage</keyword>
<evidence type="ECO:0000313" key="19">
    <source>
        <dbReference type="EMBL" id="RZC40268.1"/>
    </source>
</evidence>
<dbReference type="Pfam" id="PF00271">
    <property type="entry name" value="Helicase_C"/>
    <property type="match status" value="1"/>
</dbReference>
<dbReference type="Gene3D" id="3.30.420.10">
    <property type="entry name" value="Ribonuclease H-like superfamily/Ribonuclease H"/>
    <property type="match status" value="1"/>
</dbReference>
<keyword evidence="7" id="KW-0547">Nucleotide-binding</keyword>
<evidence type="ECO:0000256" key="12">
    <source>
        <dbReference type="ARBA" id="ARBA00023204"/>
    </source>
</evidence>
<dbReference type="GO" id="GO:0003887">
    <property type="term" value="F:DNA-directed DNA polymerase activity"/>
    <property type="evidence" value="ECO:0007669"/>
    <property type="project" value="UniProtKB-KW"/>
</dbReference>
<dbReference type="InterPro" id="IPR001098">
    <property type="entry name" value="DNA-dir_DNA_pol_A_palm_dom"/>
</dbReference>
<keyword evidence="6" id="KW-0548">Nucleotidyltransferase</keyword>
<dbReference type="Gene3D" id="1.20.1060.10">
    <property type="entry name" value="Taq DNA Polymerase, Chain T, domain 4"/>
    <property type="match status" value="1"/>
</dbReference>
<feature type="domain" description="Helicase C-terminal" evidence="18">
    <location>
        <begin position="394"/>
        <end position="592"/>
    </location>
</feature>
<dbReference type="Pfam" id="PF21099">
    <property type="entry name" value="POLQ_helical"/>
    <property type="match status" value="1"/>
</dbReference>
<keyword evidence="11" id="KW-0239">DNA-directed DNA polymerase</keyword>
<dbReference type="Gene3D" id="3.30.70.370">
    <property type="match status" value="1"/>
</dbReference>
<comment type="subcellular location">
    <subcellularLocation>
        <location evidence="2">Nucleus</location>
    </subcellularLocation>
</comment>
<dbReference type="EMBL" id="QDEB01027414">
    <property type="protein sequence ID" value="RZC40268.1"/>
    <property type="molecule type" value="Genomic_DNA"/>
</dbReference>
<dbReference type="PROSITE" id="PS51192">
    <property type="entry name" value="HELICASE_ATP_BIND_1"/>
    <property type="match status" value="1"/>
</dbReference>
<keyword evidence="10" id="KW-0067">ATP-binding</keyword>
<evidence type="ECO:0000256" key="8">
    <source>
        <dbReference type="ARBA" id="ARBA00022763"/>
    </source>
</evidence>
<dbReference type="PANTHER" id="PTHR10133">
    <property type="entry name" value="DNA POLYMERASE I"/>
    <property type="match status" value="1"/>
</dbReference>
<comment type="catalytic activity">
    <reaction evidence="14">
        <text>DNA(n) + a 2'-deoxyribonucleoside 5'-triphosphate = DNA(n+1) + diphosphate</text>
        <dbReference type="Rhea" id="RHEA:22508"/>
        <dbReference type="Rhea" id="RHEA-COMP:17339"/>
        <dbReference type="Rhea" id="RHEA-COMP:17340"/>
        <dbReference type="ChEBI" id="CHEBI:33019"/>
        <dbReference type="ChEBI" id="CHEBI:61560"/>
        <dbReference type="ChEBI" id="CHEBI:173112"/>
        <dbReference type="EC" id="2.7.7.7"/>
    </reaction>
</comment>
<dbReference type="CDD" id="cd18026">
    <property type="entry name" value="DEXHc_POLQ-like"/>
    <property type="match status" value="1"/>
</dbReference>
<dbReference type="PROSITE" id="PS51194">
    <property type="entry name" value="HELICASE_CTER"/>
    <property type="match status" value="1"/>
</dbReference>
<dbReference type="Pfam" id="PF00476">
    <property type="entry name" value="DNA_pol_A"/>
    <property type="match status" value="1"/>
</dbReference>
<accession>A0A482W794</accession>
<dbReference type="STRING" id="1661398.A0A482W794"/>
<reference evidence="19 20" key="1">
    <citation type="submission" date="2017-03" db="EMBL/GenBank/DDBJ databases">
        <title>Genome of the blue death feigning beetle - Asbolus verrucosus.</title>
        <authorList>
            <person name="Rider S.D."/>
        </authorList>
    </citation>
    <scope>NUCLEOTIDE SEQUENCE [LARGE SCALE GENOMIC DNA]</scope>
    <source>
        <strain evidence="19">Butters</strain>
        <tissue evidence="19">Head and leg muscle</tissue>
    </source>
</reference>
<dbReference type="InterPro" id="IPR027417">
    <property type="entry name" value="P-loop_NTPase"/>
</dbReference>
<gene>
    <name evidence="19" type="ORF">BDFB_005057</name>
</gene>
<dbReference type="Proteomes" id="UP000292052">
    <property type="component" value="Unassembled WGS sequence"/>
</dbReference>
<dbReference type="CDD" id="cd18795">
    <property type="entry name" value="SF2_C_Ski2"/>
    <property type="match status" value="1"/>
</dbReference>
<comment type="similarity">
    <text evidence="3">Belongs to the DNA polymerase type-A family.</text>
</comment>
<dbReference type="InterPro" id="IPR002298">
    <property type="entry name" value="DNA_polymerase_A"/>
</dbReference>
<dbReference type="SMART" id="SM00490">
    <property type="entry name" value="HELICc"/>
    <property type="match status" value="1"/>
</dbReference>
<dbReference type="PANTHER" id="PTHR10133:SF62">
    <property type="entry name" value="DNA POLYMERASE THETA"/>
    <property type="match status" value="1"/>
</dbReference>
<evidence type="ECO:0000256" key="7">
    <source>
        <dbReference type="ARBA" id="ARBA00022741"/>
    </source>
</evidence>
<dbReference type="Gene3D" id="3.40.50.300">
    <property type="entry name" value="P-loop containing nucleotide triphosphate hydrolases"/>
    <property type="match status" value="2"/>
</dbReference>
<keyword evidence="9" id="KW-0378">Hydrolase</keyword>
<dbReference type="InterPro" id="IPR001650">
    <property type="entry name" value="Helicase_C-like"/>
</dbReference>
<dbReference type="InterPro" id="IPR019760">
    <property type="entry name" value="DNA-dir_DNA_pol_A_CS"/>
</dbReference>
<sequence length="1692" mass="190372">MMNDTFDDFTFSDIQNDLSISRISHPLIITKPSLDVKNEPSNYEYSTQLMAKNEISFDDSLFFSSPDFSVLNARGELLNDVEDDKNLQEQQNSNKPTQNGTISRLDGISVDLKESFKESDESTADIRLHLSEDSSDLSTVEENKDNHKLSTWGLPESILEKYESRNITTMFQWQVECLNNEKVLKNNANLVYSAPTSAGKTLVAEILAIKTVLERGKKVVFILPFVSVVREKMFYFQDIFSSSGVRVEGFMGSYNPPGGFQSVQVAICTIEKANNLINKLLQEADLSEIGAVVIDEMHLLGDPGRGYLLELLLTKLRYISLRDRNVNIQIVGMSATLPNLEILAKWLEAELYVTAFRPIPLYEQALVCGEVYDNELKLQRQLAAMPELGVDTDNILQLCIETISESCSVLIFCPTKNWCENLAQQISVAFWKLGNSKTDTSQQLRRQLKPELIVELLEQLKFCPVGLDEVLRKTVSFGVAFHHAGLTLDERDIIEGAFRNGIVRVLVATSTLSSGVNLPARRVIIRTPIFHGKPLDILTYRQMIGRAGRMGKDTAGESILVCQKNDYKIAKALMSEKLPPIESCLEGEGKLKRAILEIVASGVASSPEDVELFTKCTLLAQNETFEDPIEEALKFLITNEFIRLQELDGVKKYVATSLGKACLSSSIPPEDGLSLFTELEKARQCFVLETELHLIYLVTPYSACHQWGNLDWMFYLNLWEKLPTSMKKVGELVGVRESYIVSATRGKLQTNTSKLYHKLLVHKRFFVALALQDLVNEKPLSEVCLKFSCNRGTLQSLQLSASTFAGMVTAFSKQLGWSTVEILISQFQDRLHFGVSRDLLDLMRLPLLNGKSARALFNGGLETLVQLANSDVVTIENILHKVMPFESSKIREGETEFDLKERNKLKNIWITGKQGLTEREAAELLLTSARNYLQIEMGLKEAKWDKSGQLDADDSGIVKNSHIEKERNVDFNISNTSDNIFSPPSGTNRNNITSDGSLYCNIKNSSGNLNSSGDFVTTSQDESCMSLVENTPNSSRKRSRRHENNFSLLLEQSPRKKTKLATISQNGQLIKETIDINQIEIVDVCSHEELFSTFCKEAKQQRRFSFAVACSEAEEKKATIGVTDSNAEDTVPDKFTHKNRKVDGFAVFWGGFTVYYLSLTKMEKCVDFVRSLAINKDASVKMFDCKEQIKVLKNCCEVEFHAKIEDPKLGDWILEPEEKEKNLQALVNSHQILAYCPKMVNVSHLCGVNKGNGSPALDISSVVESKLRSSIESLLTWYLVKSVKDELRRQNPNLLNVYATEMTCLRILAKMELVGLGTNKKALHKLVDTINKEKSILERKAYGLAGRRFSFTSSKDVARVLGFVKSRKVSTKRQILEKNDNPISVLVLQWRKLNTTMTKMVQPLIRSVENGRVHGRCIVHTVTGRISMHEPNLQNVAKNFEVGGKIAISCRNAFVPEEGCVFVSADYCQLELRLLAHLSRDKLLCKIMRGKGDVFRSVAAKWNNIGENEVTDNLRQHAKQICYGIIYGMGSKALAEQLSIEEKDATMFMETFRKTYPGVKNYVKEVVDQCRENGFVETIAGRRRYLSHINHRNVAIRSQAERQAVNTTIQGSAADVVKNTMVELEKKCSSMKELPNLVLHLHDELLYEVPKNSLKAFALTLKKTMEESVKLSIPFPVKLKSGPSWGQLTEYK</sequence>
<dbReference type="SUPFAM" id="SSF52540">
    <property type="entry name" value="P-loop containing nucleoside triphosphate hydrolases"/>
    <property type="match status" value="1"/>
</dbReference>
<dbReference type="InterPro" id="IPR036397">
    <property type="entry name" value="RNaseH_sf"/>
</dbReference>
<feature type="domain" description="Helicase ATP-binding" evidence="17">
    <location>
        <begin position="181"/>
        <end position="355"/>
    </location>
</feature>
<dbReference type="OrthoDB" id="275278at2759"/>
<dbReference type="GO" id="GO:0005634">
    <property type="term" value="C:nucleus"/>
    <property type="evidence" value="ECO:0007669"/>
    <property type="project" value="UniProtKB-SubCell"/>
</dbReference>
<dbReference type="FunFam" id="3.40.50.300:FF:000885">
    <property type="entry name" value="DNA polymerase theta"/>
    <property type="match status" value="1"/>
</dbReference>
<dbReference type="Pfam" id="PF00270">
    <property type="entry name" value="DEAD"/>
    <property type="match status" value="1"/>
</dbReference>
<evidence type="ECO:0000256" key="4">
    <source>
        <dbReference type="ARBA" id="ARBA00012417"/>
    </source>
</evidence>
<dbReference type="SMART" id="SM00482">
    <property type="entry name" value="POLAc"/>
    <property type="match status" value="1"/>
</dbReference>
<dbReference type="SMART" id="SM00487">
    <property type="entry name" value="DEXDc"/>
    <property type="match status" value="1"/>
</dbReference>
<evidence type="ECO:0000256" key="15">
    <source>
        <dbReference type="ARBA" id="ARBA00074669"/>
    </source>
</evidence>
<evidence type="ECO:0000259" key="18">
    <source>
        <dbReference type="PROSITE" id="PS51194"/>
    </source>
</evidence>
<dbReference type="Gene3D" id="1.10.150.20">
    <property type="entry name" value="5' to 3' exonuclease, C-terminal subdomain"/>
    <property type="match status" value="1"/>
</dbReference>
<evidence type="ECO:0000256" key="2">
    <source>
        <dbReference type="ARBA" id="ARBA00004123"/>
    </source>
</evidence>
<protein>
    <recommendedName>
        <fullName evidence="15">DNA polymerase theta</fullName>
        <ecNumber evidence="4">2.7.7.7</ecNumber>
    </recommendedName>
</protein>
<evidence type="ECO:0000259" key="17">
    <source>
        <dbReference type="PROSITE" id="PS51192"/>
    </source>
</evidence>
<dbReference type="SUPFAM" id="SSF46785">
    <property type="entry name" value="Winged helix' DNA-binding domain"/>
    <property type="match status" value="1"/>
</dbReference>
<dbReference type="FunFam" id="1.10.3380.20:FF:000001">
    <property type="entry name" value="DNA polymerase theta"/>
    <property type="match status" value="1"/>
</dbReference>
<evidence type="ECO:0000256" key="16">
    <source>
        <dbReference type="SAM" id="MobiDB-lite"/>
    </source>
</evidence>
<evidence type="ECO:0000256" key="9">
    <source>
        <dbReference type="ARBA" id="ARBA00022801"/>
    </source>
</evidence>
<organism evidence="19 20">
    <name type="scientific">Asbolus verrucosus</name>
    <name type="common">Desert ironclad beetle</name>
    <dbReference type="NCBI Taxonomy" id="1661398"/>
    <lineage>
        <taxon>Eukaryota</taxon>
        <taxon>Metazoa</taxon>
        <taxon>Ecdysozoa</taxon>
        <taxon>Arthropoda</taxon>
        <taxon>Hexapoda</taxon>
        <taxon>Insecta</taxon>
        <taxon>Pterygota</taxon>
        <taxon>Neoptera</taxon>
        <taxon>Endopterygota</taxon>
        <taxon>Coleoptera</taxon>
        <taxon>Polyphaga</taxon>
        <taxon>Cucujiformia</taxon>
        <taxon>Tenebrionidae</taxon>
        <taxon>Pimeliinae</taxon>
        <taxon>Asbolus</taxon>
    </lineage>
</organism>
<dbReference type="GO" id="GO:0097681">
    <property type="term" value="P:double-strand break repair via alternative nonhomologous end joining"/>
    <property type="evidence" value="ECO:0007669"/>
    <property type="project" value="TreeGrafter"/>
</dbReference>
<dbReference type="InterPro" id="IPR011545">
    <property type="entry name" value="DEAD/DEAH_box_helicase_dom"/>
</dbReference>